<dbReference type="InterPro" id="IPR013216">
    <property type="entry name" value="Methyltransf_11"/>
</dbReference>
<accession>A0A1E3T4S9</accession>
<dbReference type="EMBL" id="MIHC01000005">
    <property type="protein sequence ID" value="ODR09331.1"/>
    <property type="molecule type" value="Genomic_DNA"/>
</dbReference>
<dbReference type="AlphaFoldDB" id="A0A1E3T4S9"/>
<dbReference type="PANTHER" id="PTHR43591">
    <property type="entry name" value="METHYLTRANSFERASE"/>
    <property type="match status" value="1"/>
</dbReference>
<feature type="domain" description="Methyltransferase type 11" evidence="1">
    <location>
        <begin position="56"/>
        <end position="150"/>
    </location>
</feature>
<gene>
    <name evidence="2" type="ORF">BHQ21_04445</name>
</gene>
<dbReference type="Gene3D" id="3.40.50.150">
    <property type="entry name" value="Vaccinia Virus protein VP39"/>
    <property type="match status" value="1"/>
</dbReference>
<dbReference type="GO" id="GO:0008757">
    <property type="term" value="F:S-adenosylmethionine-dependent methyltransferase activity"/>
    <property type="evidence" value="ECO:0007669"/>
    <property type="project" value="InterPro"/>
</dbReference>
<dbReference type="InterPro" id="IPR029063">
    <property type="entry name" value="SAM-dependent_MTases_sf"/>
</dbReference>
<dbReference type="CDD" id="cd02440">
    <property type="entry name" value="AdoMet_MTases"/>
    <property type="match status" value="1"/>
</dbReference>
<protein>
    <submittedName>
        <fullName evidence="2">Ubiquinone biosynthesis protein UbiE</fullName>
    </submittedName>
</protein>
<keyword evidence="3" id="KW-1185">Reference proteome</keyword>
<dbReference type="RefSeq" id="WP_069399104.1">
    <property type="nucleotide sequence ID" value="NZ_JACKTB010000047.1"/>
</dbReference>
<dbReference type="Proteomes" id="UP000094224">
    <property type="component" value="Unassembled WGS sequence"/>
</dbReference>
<dbReference type="PANTHER" id="PTHR43591:SF24">
    <property type="entry name" value="2-METHOXY-6-POLYPRENYL-1,4-BENZOQUINOL METHYLASE, MITOCHONDRIAL"/>
    <property type="match status" value="1"/>
</dbReference>
<comment type="caution">
    <text evidence="2">The sequence shown here is derived from an EMBL/GenBank/DDBJ whole genome shotgun (WGS) entry which is preliminary data.</text>
</comment>
<keyword evidence="2" id="KW-0830">Ubiquinone</keyword>
<evidence type="ECO:0000313" key="2">
    <source>
        <dbReference type="EMBL" id="ODR09331.1"/>
    </source>
</evidence>
<dbReference type="STRING" id="243061.AWC25_20310"/>
<organism evidence="2 3">
    <name type="scientific">Mycobacterium sherrisii</name>
    <dbReference type="NCBI Taxonomy" id="243061"/>
    <lineage>
        <taxon>Bacteria</taxon>
        <taxon>Bacillati</taxon>
        <taxon>Actinomycetota</taxon>
        <taxon>Actinomycetes</taxon>
        <taxon>Mycobacteriales</taxon>
        <taxon>Mycobacteriaceae</taxon>
        <taxon>Mycobacterium</taxon>
        <taxon>Mycobacterium simiae complex</taxon>
    </lineage>
</organism>
<dbReference type="SUPFAM" id="SSF53335">
    <property type="entry name" value="S-adenosyl-L-methionine-dependent methyltransferases"/>
    <property type="match status" value="1"/>
</dbReference>
<evidence type="ECO:0000313" key="3">
    <source>
        <dbReference type="Proteomes" id="UP000094224"/>
    </source>
</evidence>
<sequence>MSPKASLATTHSAIRAFWEEEGARYDHKDAHGIFSESEHRLWTTVLGEITPPSRVLDIATGTGFVALLLAELGHQVTGLDASQAMLANARTKATERGLSITFVEGVTEQLPFPDAGFDAVTARHFIWTLVEPAKAFAEWRRVLTPGGTLVADCSLDAQVAAHHYADDVAAALPFSGVGDPAPVVDALRAAGFGAVDVEILGGDEQRRRAVLRARA</sequence>
<dbReference type="OrthoDB" id="9805171at2"/>
<dbReference type="Pfam" id="PF08241">
    <property type="entry name" value="Methyltransf_11"/>
    <property type="match status" value="1"/>
</dbReference>
<reference evidence="3" key="1">
    <citation type="submission" date="2016-09" db="EMBL/GenBank/DDBJ databases">
        <authorList>
            <person name="Greninger A.L."/>
            <person name="Jerome K.R."/>
            <person name="Mcnair B."/>
            <person name="Wallis C."/>
            <person name="Fang F."/>
        </authorList>
    </citation>
    <scope>NUCLEOTIDE SEQUENCE [LARGE SCALE GENOMIC DNA]</scope>
    <source>
        <strain evidence="3">BC1_M4</strain>
    </source>
</reference>
<evidence type="ECO:0000259" key="1">
    <source>
        <dbReference type="Pfam" id="PF08241"/>
    </source>
</evidence>
<proteinExistence type="predicted"/>
<name>A0A1E3T4S9_9MYCO</name>